<protein>
    <submittedName>
        <fullName evidence="2">Uncharacterized protein</fullName>
    </submittedName>
</protein>
<feature type="region of interest" description="Disordered" evidence="1">
    <location>
        <begin position="1"/>
        <end position="92"/>
    </location>
</feature>
<feature type="compositionally biased region" description="Low complexity" evidence="1">
    <location>
        <begin position="1"/>
        <end position="21"/>
    </location>
</feature>
<sequence>MPAKSVVSSGKSSCRSGSSRASRPRSPPSVAGGSAASRPAMGLFVGGLRGAAFQPPPETPFQPKPPVPKAKVARKPRTGRAKKAVEPQREVLPVKKHSSFNLGVDLERALVEEEGKEQEGEGVGVRWAGAVPLMAVLPSFLWI</sequence>
<name>A0A0G4F5L7_9ALVE</name>
<dbReference type="AlphaFoldDB" id="A0A0G4F5L7"/>
<evidence type="ECO:0000256" key="1">
    <source>
        <dbReference type="SAM" id="MobiDB-lite"/>
    </source>
</evidence>
<reference evidence="2" key="1">
    <citation type="submission" date="2014-11" db="EMBL/GenBank/DDBJ databases">
        <authorList>
            <person name="Otto D Thomas"/>
            <person name="Naeem Raeece"/>
        </authorList>
    </citation>
    <scope>NUCLEOTIDE SEQUENCE</scope>
</reference>
<evidence type="ECO:0000313" key="2">
    <source>
        <dbReference type="EMBL" id="CEM07650.1"/>
    </source>
</evidence>
<feature type="compositionally biased region" description="Basic residues" evidence="1">
    <location>
        <begin position="71"/>
        <end position="82"/>
    </location>
</feature>
<proteinExistence type="predicted"/>
<gene>
    <name evidence="2" type="ORF">Cvel_15281</name>
</gene>
<accession>A0A0G4F5L7</accession>
<feature type="compositionally biased region" description="Low complexity" evidence="1">
    <location>
        <begin position="28"/>
        <end position="40"/>
    </location>
</feature>
<feature type="compositionally biased region" description="Basic and acidic residues" evidence="1">
    <location>
        <begin position="83"/>
        <end position="92"/>
    </location>
</feature>
<dbReference type="EMBL" id="CDMZ01000135">
    <property type="protein sequence ID" value="CEM07650.1"/>
    <property type="molecule type" value="Genomic_DNA"/>
</dbReference>
<feature type="compositionally biased region" description="Pro residues" evidence="1">
    <location>
        <begin position="54"/>
        <end position="68"/>
    </location>
</feature>
<organism evidence="2">
    <name type="scientific">Chromera velia CCMP2878</name>
    <dbReference type="NCBI Taxonomy" id="1169474"/>
    <lineage>
        <taxon>Eukaryota</taxon>
        <taxon>Sar</taxon>
        <taxon>Alveolata</taxon>
        <taxon>Colpodellida</taxon>
        <taxon>Chromeraceae</taxon>
        <taxon>Chromera</taxon>
    </lineage>
</organism>
<dbReference type="VEuPathDB" id="CryptoDB:Cvel_15281"/>